<dbReference type="Proteomes" id="UP000198707">
    <property type="component" value="Unassembled WGS sequence"/>
</dbReference>
<dbReference type="PROSITE" id="PS51192">
    <property type="entry name" value="HELICASE_ATP_BIND_1"/>
    <property type="match status" value="1"/>
</dbReference>
<evidence type="ECO:0000256" key="11">
    <source>
        <dbReference type="RuleBase" id="RU000492"/>
    </source>
</evidence>
<dbReference type="PROSITE" id="PS51195">
    <property type="entry name" value="Q_MOTIF"/>
    <property type="match status" value="1"/>
</dbReference>
<dbReference type="PANTHER" id="PTHR47959">
    <property type="entry name" value="ATP-DEPENDENT RNA HELICASE RHLE-RELATED"/>
    <property type="match status" value="1"/>
</dbReference>
<feature type="compositionally biased region" description="Basic and acidic residues" evidence="12">
    <location>
        <begin position="461"/>
        <end position="483"/>
    </location>
</feature>
<dbReference type="GO" id="GO:0003724">
    <property type="term" value="F:RNA helicase activity"/>
    <property type="evidence" value="ECO:0007669"/>
    <property type="project" value="UniProtKB-EC"/>
</dbReference>
<proteinExistence type="inferred from homology"/>
<dbReference type="OrthoDB" id="9805696at2"/>
<keyword evidence="7" id="KW-0346">Stress response</keyword>
<dbReference type="SMART" id="SM00490">
    <property type="entry name" value="HELICc"/>
    <property type="match status" value="1"/>
</dbReference>
<evidence type="ECO:0000256" key="12">
    <source>
        <dbReference type="SAM" id="MobiDB-lite"/>
    </source>
</evidence>
<keyword evidence="3 11" id="KW-0547">Nucleotide-binding</keyword>
<dbReference type="SUPFAM" id="SSF52540">
    <property type="entry name" value="P-loop containing nucleoside triphosphate hydrolases"/>
    <property type="match status" value="1"/>
</dbReference>
<dbReference type="FunFam" id="3.40.50.300:FF:000108">
    <property type="entry name" value="ATP-dependent RNA helicase RhlE"/>
    <property type="match status" value="1"/>
</dbReference>
<keyword evidence="4 11" id="KW-0378">Hydrolase</keyword>
<evidence type="ECO:0000259" key="14">
    <source>
        <dbReference type="PROSITE" id="PS51194"/>
    </source>
</evidence>
<dbReference type="InterPro" id="IPR050079">
    <property type="entry name" value="DEAD_box_RNA_helicase"/>
</dbReference>
<dbReference type="GO" id="GO:0016787">
    <property type="term" value="F:hydrolase activity"/>
    <property type="evidence" value="ECO:0007669"/>
    <property type="project" value="UniProtKB-KW"/>
</dbReference>
<dbReference type="GO" id="GO:0005524">
    <property type="term" value="F:ATP binding"/>
    <property type="evidence" value="ECO:0007669"/>
    <property type="project" value="UniProtKB-KW"/>
</dbReference>
<dbReference type="SMART" id="SM00487">
    <property type="entry name" value="DEXDc"/>
    <property type="match status" value="1"/>
</dbReference>
<dbReference type="InterPro" id="IPR011545">
    <property type="entry name" value="DEAD/DEAH_box_helicase_dom"/>
</dbReference>
<dbReference type="STRING" id="1144548.SAMN05443287_104398"/>
<dbReference type="Pfam" id="PF03880">
    <property type="entry name" value="DbpA"/>
    <property type="match status" value="1"/>
</dbReference>
<dbReference type="Gene3D" id="3.40.50.300">
    <property type="entry name" value="P-loop containing nucleotide triphosphate hydrolases"/>
    <property type="match status" value="2"/>
</dbReference>
<sequence length="570" mass="61825">MSSTPVSPDPSTDHPAFADLGLRPELLAALAALGYEEPTPIQREAIPPLLDGRDLLGQAATGTGKTAAFALPLLQRMPDDRTGDPLALVLVPTRELAVQVSEAFHRYGKDLGARVLPIYGGQPIGRQLRALDIGVDVVVATPGRALDHIARGTLRLGNIAAVVLDEADEMLDMGFAEDIDAILEHAPEQRQTVLFSATMPGRIDGMARAHLSDPVRILIAREQAVAGEAPRVRQSAYLVSRAHKPAALGRVLDVESPTAAIVFCRSREEVDRLTETMNGRGYRAEALHGGMSQEQRDRVMGRLRSGTADLLVATDVAARGLDVEQLSHVVNYDVPSAPESYVHRIGRVGRAGREGVAITLAEPREHRMLKTIERVTGQRIMIDKIPTVADLRTRRLELTQAALRESLLEDDLDPFRVIVETLSDEFDLMEVALAAVKLSHEATLPGSDDAEEEIPQVAVRSPREGRETRDGRPGYEGRGERRPARPRASGTTQVFIGLGRRAGVRPQDLVGAITGETGIRGRDIGSIEIADRFSLVEVPNSVADEVIAGLRGSTIKGRKATVRRDRDDSR</sequence>
<keyword evidence="2" id="KW-0963">Cytoplasm</keyword>
<dbReference type="InterPro" id="IPR057325">
    <property type="entry name" value="DeaD_dimer"/>
</dbReference>
<evidence type="ECO:0000256" key="8">
    <source>
        <dbReference type="ARBA" id="ARBA00038437"/>
    </source>
</evidence>
<evidence type="ECO:0000259" key="15">
    <source>
        <dbReference type="PROSITE" id="PS51195"/>
    </source>
</evidence>
<feature type="short sequence motif" description="Q motif" evidence="10">
    <location>
        <begin position="15"/>
        <end position="43"/>
    </location>
</feature>
<dbReference type="PROSITE" id="PS00039">
    <property type="entry name" value="DEAD_ATP_HELICASE"/>
    <property type="match status" value="1"/>
</dbReference>
<dbReference type="EMBL" id="FNYV01000004">
    <property type="protein sequence ID" value="SEJ44033.1"/>
    <property type="molecule type" value="Genomic_DNA"/>
</dbReference>
<evidence type="ECO:0000313" key="16">
    <source>
        <dbReference type="EMBL" id="SEJ44033.1"/>
    </source>
</evidence>
<feature type="domain" description="Helicase ATP-binding" evidence="13">
    <location>
        <begin position="46"/>
        <end position="217"/>
    </location>
</feature>
<dbReference type="InterPro" id="IPR005580">
    <property type="entry name" value="DbpA/CsdA_RNA-bd_dom"/>
</dbReference>
<dbReference type="GO" id="GO:0003723">
    <property type="term" value="F:RNA binding"/>
    <property type="evidence" value="ECO:0007669"/>
    <property type="project" value="UniProtKB-ARBA"/>
</dbReference>
<dbReference type="Pfam" id="PF00270">
    <property type="entry name" value="DEAD"/>
    <property type="match status" value="1"/>
</dbReference>
<dbReference type="InterPro" id="IPR000629">
    <property type="entry name" value="RNA-helicase_DEAD-box_CS"/>
</dbReference>
<evidence type="ECO:0000256" key="5">
    <source>
        <dbReference type="ARBA" id="ARBA00022806"/>
    </source>
</evidence>
<name>A0A1H6YRW5_9ACTN</name>
<feature type="domain" description="Helicase C-terminal" evidence="14">
    <location>
        <begin position="247"/>
        <end position="392"/>
    </location>
</feature>
<dbReference type="PANTHER" id="PTHR47959:SF1">
    <property type="entry name" value="ATP-DEPENDENT RNA HELICASE DBPA"/>
    <property type="match status" value="1"/>
</dbReference>
<evidence type="ECO:0000256" key="9">
    <source>
        <dbReference type="ARBA" id="ARBA00047984"/>
    </source>
</evidence>
<dbReference type="Pfam" id="PF00271">
    <property type="entry name" value="Helicase_C"/>
    <property type="match status" value="1"/>
</dbReference>
<dbReference type="CDD" id="cd12252">
    <property type="entry name" value="RRM_DbpA"/>
    <property type="match status" value="1"/>
</dbReference>
<evidence type="ECO:0000256" key="6">
    <source>
        <dbReference type="ARBA" id="ARBA00022840"/>
    </source>
</evidence>
<keyword evidence="6 11" id="KW-0067">ATP-binding</keyword>
<protein>
    <recommendedName>
        <fullName evidence="1">RNA helicase</fullName>
        <ecNumber evidence="1">3.6.4.13</ecNumber>
    </recommendedName>
</protein>
<dbReference type="PROSITE" id="PS51194">
    <property type="entry name" value="HELICASE_CTER"/>
    <property type="match status" value="1"/>
</dbReference>
<comment type="similarity">
    <text evidence="8 11">Belongs to the DEAD box helicase family.</text>
</comment>
<evidence type="ECO:0000256" key="4">
    <source>
        <dbReference type="ARBA" id="ARBA00022801"/>
    </source>
</evidence>
<evidence type="ECO:0000313" key="17">
    <source>
        <dbReference type="Proteomes" id="UP000198707"/>
    </source>
</evidence>
<dbReference type="InterPro" id="IPR027417">
    <property type="entry name" value="P-loop_NTPase"/>
</dbReference>
<dbReference type="InterPro" id="IPR014014">
    <property type="entry name" value="RNA_helicase_DEAD_Q_motif"/>
</dbReference>
<evidence type="ECO:0000256" key="2">
    <source>
        <dbReference type="ARBA" id="ARBA00022490"/>
    </source>
</evidence>
<feature type="domain" description="DEAD-box RNA helicase Q" evidence="15">
    <location>
        <begin position="15"/>
        <end position="43"/>
    </location>
</feature>
<organism evidence="16 17">
    <name type="scientific">Micromonospora phaseoli</name>
    <dbReference type="NCBI Taxonomy" id="1144548"/>
    <lineage>
        <taxon>Bacteria</taxon>
        <taxon>Bacillati</taxon>
        <taxon>Actinomycetota</taxon>
        <taxon>Actinomycetes</taxon>
        <taxon>Micromonosporales</taxon>
        <taxon>Micromonosporaceae</taxon>
        <taxon>Micromonospora</taxon>
    </lineage>
</organism>
<dbReference type="RefSeq" id="WP_092380078.1">
    <property type="nucleotide sequence ID" value="NZ_BOPI01000005.1"/>
</dbReference>
<dbReference type="Pfam" id="PF25399">
    <property type="entry name" value="DeaD_dimer"/>
    <property type="match status" value="1"/>
</dbReference>
<gene>
    <name evidence="16" type="ORF">SAMN05443287_104398</name>
</gene>
<dbReference type="InterPro" id="IPR012677">
    <property type="entry name" value="Nucleotide-bd_a/b_plait_sf"/>
</dbReference>
<evidence type="ECO:0000256" key="1">
    <source>
        <dbReference type="ARBA" id="ARBA00012552"/>
    </source>
</evidence>
<dbReference type="CDD" id="cd00268">
    <property type="entry name" value="DEADc"/>
    <property type="match status" value="1"/>
</dbReference>
<dbReference type="CDD" id="cd18787">
    <property type="entry name" value="SF2_C_DEAD"/>
    <property type="match status" value="1"/>
</dbReference>
<accession>A0A1H6YRW5</accession>
<evidence type="ECO:0000256" key="10">
    <source>
        <dbReference type="PROSITE-ProRule" id="PRU00552"/>
    </source>
</evidence>
<reference evidence="17" key="1">
    <citation type="submission" date="2016-10" db="EMBL/GenBank/DDBJ databases">
        <authorList>
            <person name="Varghese N."/>
            <person name="Submissions S."/>
        </authorList>
    </citation>
    <scope>NUCLEOTIDE SEQUENCE [LARGE SCALE GENOMIC DNA]</scope>
    <source>
        <strain evidence="17">CGMCC 4.7038</strain>
    </source>
</reference>
<feature type="region of interest" description="Disordered" evidence="12">
    <location>
        <begin position="444"/>
        <end position="491"/>
    </location>
</feature>
<comment type="catalytic activity">
    <reaction evidence="9">
        <text>ATP + H2O = ADP + phosphate + H(+)</text>
        <dbReference type="Rhea" id="RHEA:13065"/>
        <dbReference type="ChEBI" id="CHEBI:15377"/>
        <dbReference type="ChEBI" id="CHEBI:15378"/>
        <dbReference type="ChEBI" id="CHEBI:30616"/>
        <dbReference type="ChEBI" id="CHEBI:43474"/>
        <dbReference type="ChEBI" id="CHEBI:456216"/>
        <dbReference type="EC" id="3.6.4.13"/>
    </reaction>
</comment>
<dbReference type="Gene3D" id="3.30.70.330">
    <property type="match status" value="1"/>
</dbReference>
<evidence type="ECO:0000256" key="3">
    <source>
        <dbReference type="ARBA" id="ARBA00022741"/>
    </source>
</evidence>
<dbReference type="InterPro" id="IPR001650">
    <property type="entry name" value="Helicase_C-like"/>
</dbReference>
<dbReference type="GO" id="GO:0005829">
    <property type="term" value="C:cytosol"/>
    <property type="evidence" value="ECO:0007669"/>
    <property type="project" value="TreeGrafter"/>
</dbReference>
<keyword evidence="17" id="KW-1185">Reference proteome</keyword>
<evidence type="ECO:0000259" key="13">
    <source>
        <dbReference type="PROSITE" id="PS51192"/>
    </source>
</evidence>
<dbReference type="InterPro" id="IPR014001">
    <property type="entry name" value="Helicase_ATP-bd"/>
</dbReference>
<dbReference type="AlphaFoldDB" id="A0A1H6YRW5"/>
<dbReference type="EC" id="3.6.4.13" evidence="1"/>
<dbReference type="InterPro" id="IPR044742">
    <property type="entry name" value="DEAD/DEAH_RhlB"/>
</dbReference>
<evidence type="ECO:0000256" key="7">
    <source>
        <dbReference type="ARBA" id="ARBA00023016"/>
    </source>
</evidence>
<keyword evidence="5 11" id="KW-0347">Helicase</keyword>